<dbReference type="PANTHER" id="PTHR30417">
    <property type="entry name" value="N-ACETYLMURAMOYL-L-ALANINE AMIDASE AMID"/>
    <property type="match status" value="1"/>
</dbReference>
<dbReference type="InterPro" id="IPR036366">
    <property type="entry name" value="PGBDSf"/>
</dbReference>
<evidence type="ECO:0000313" key="13">
    <source>
        <dbReference type="Proteomes" id="UP000287756"/>
    </source>
</evidence>
<keyword evidence="10" id="KW-1133">Transmembrane helix</keyword>
<keyword evidence="10" id="KW-0812">Transmembrane</keyword>
<dbReference type="GO" id="GO:0030435">
    <property type="term" value="P:sporulation resulting in formation of a cellular spore"/>
    <property type="evidence" value="ECO:0007669"/>
    <property type="project" value="UniProtKB-KW"/>
</dbReference>
<comment type="similarity">
    <text evidence="2">Belongs to the N-acetylmuramoyl-L-alanine amidase 2 family.</text>
</comment>
<geneLocation type="plasmid" evidence="13">
    <name>pldw-31</name>
</geneLocation>
<feature type="transmembrane region" description="Helical" evidence="10">
    <location>
        <begin position="826"/>
        <end position="847"/>
    </location>
</feature>
<keyword evidence="6" id="KW-0178">Competence</keyword>
<evidence type="ECO:0000256" key="5">
    <source>
        <dbReference type="ARBA" id="ARBA00022969"/>
    </source>
</evidence>
<protein>
    <recommendedName>
        <fullName evidence="3">N-acetylmuramoyl-L-alanine amidase</fullName>
        <ecNumber evidence="3">3.5.1.28</ecNumber>
    </recommendedName>
    <alternativeName>
        <fullName evidence="9">Autolysin</fullName>
    </alternativeName>
    <alternativeName>
        <fullName evidence="8">Cell wall hydrolase</fullName>
    </alternativeName>
</protein>
<sequence length="864" mass="91831">MSIAVGTALSRGDNGQDVLELQQALVENNFYPDIDAADNGVDGNYGPGTEDAVRRYQIVNGLTVDGKAGPETLSSMGLYAGTAGTDKITALQPGNTGASVRILQQALLDKNYSLGPSGVDGSYGPTTEDAVRRYQIMNNLTVDGMAGPETLSSLGIYAGISNDSQTIGALQPGDLGEEVRILQRTLSNKGYYSDSIDGSYGPATESAVRSYQSANNLTIDGMAGPGTLTSLGIYEGVSTGSPTIGALQPGDVGAEVEVLQQTLSNKGYYNDSIDGSYGPATESAVRSYQSAHNLTLDGKAGPETLSYLGIYNGTFNSTDVVALQPGDTGEGVRLLQQALVDNNFYPEIHAADYGVDGVYGPNTEDAVRRYQTINGLTVDGMAGPETLSSLGISGEGSGGSRGSGSYGSALLPGDVGDAVRLLQETLADKGYYNDSIDGSYGPATESAVRSYQSANGLTVDGMAGPETLNSLDLNGGSGGGEFSGGDFESQSISQLFIPPFNDNRPGFYMNPTYITIHETANTAASATAAMHANYVRNPTTEESWHFTVDDQPVVYQHLPLNEIGWHAGDGVDGTGNRSSIGIELCVNYTGDFSRTRKNAAALVHKLMDEYNISLQNVVPHNYWSGKNCPTNLLPIFGDFRQQVMDSIYEEIDPNDPTLHRVSSPFAVIDEIYSSESVGTVSYEKAYNVNFGPIKGTLSGTIILGDPTAGHWDLKADKAIRGDVLDGNINQALKVVLDEGLIPGASDVRQAKVEFDNLVDDELSNIVEIRMSSFDPKLVLEPPFVEMDWLTIEVLRKIGDGVYVLEKVVLNNIDWNTEESIRRGAGLALMLLIIAALLLSAGFLVATVREIIRYMGLPGMPLPLP</sequence>
<evidence type="ECO:0000256" key="6">
    <source>
        <dbReference type="ARBA" id="ARBA00023287"/>
    </source>
</evidence>
<dbReference type="InterPro" id="IPR051206">
    <property type="entry name" value="NAMLAA_amidase_2"/>
</dbReference>
<evidence type="ECO:0000256" key="9">
    <source>
        <dbReference type="ARBA" id="ARBA00032390"/>
    </source>
</evidence>
<proteinExistence type="inferred from homology"/>
<evidence type="ECO:0000256" key="4">
    <source>
        <dbReference type="ARBA" id="ARBA00022801"/>
    </source>
</evidence>
<dbReference type="SUPFAM" id="SSF55846">
    <property type="entry name" value="N-acetylmuramoyl-L-alanine amidase-like"/>
    <property type="match status" value="1"/>
</dbReference>
<gene>
    <name evidence="12" type="ORF">HLI_21600</name>
</gene>
<dbReference type="EMBL" id="CP026119">
    <property type="protein sequence ID" value="QAS54849.1"/>
    <property type="molecule type" value="Genomic_DNA"/>
</dbReference>
<evidence type="ECO:0000256" key="3">
    <source>
        <dbReference type="ARBA" id="ARBA00011901"/>
    </source>
</evidence>
<evidence type="ECO:0000256" key="7">
    <source>
        <dbReference type="ARBA" id="ARBA00023316"/>
    </source>
</evidence>
<dbReference type="InterPro" id="IPR036505">
    <property type="entry name" value="Amidase/PGRP_sf"/>
</dbReference>
<dbReference type="Gene3D" id="3.40.80.10">
    <property type="entry name" value="Peptidoglycan recognition protein-like"/>
    <property type="match status" value="1"/>
</dbReference>
<evidence type="ECO:0000256" key="10">
    <source>
        <dbReference type="SAM" id="Phobius"/>
    </source>
</evidence>
<dbReference type="Pfam" id="PF01510">
    <property type="entry name" value="Amidase_2"/>
    <property type="match status" value="1"/>
</dbReference>
<name>A0A410MJF3_9BACI</name>
<dbReference type="GO" id="GO:0009253">
    <property type="term" value="P:peptidoglycan catabolic process"/>
    <property type="evidence" value="ECO:0007669"/>
    <property type="project" value="InterPro"/>
</dbReference>
<evidence type="ECO:0000256" key="2">
    <source>
        <dbReference type="ARBA" id="ARBA00007553"/>
    </source>
</evidence>
<dbReference type="Pfam" id="PF01471">
    <property type="entry name" value="PG_binding_1"/>
    <property type="match status" value="6"/>
</dbReference>
<dbReference type="EC" id="3.5.1.28" evidence="3"/>
<dbReference type="InterPro" id="IPR036365">
    <property type="entry name" value="PGBD-like_sf"/>
</dbReference>
<organism evidence="12 13">
    <name type="scientific">Halobacillus litoralis</name>
    <dbReference type="NCBI Taxonomy" id="45668"/>
    <lineage>
        <taxon>Bacteria</taxon>
        <taxon>Bacillati</taxon>
        <taxon>Bacillota</taxon>
        <taxon>Bacilli</taxon>
        <taxon>Bacillales</taxon>
        <taxon>Bacillaceae</taxon>
        <taxon>Halobacillus</taxon>
    </lineage>
</organism>
<keyword evidence="4" id="KW-0378">Hydrolase</keyword>
<dbReference type="SMART" id="SM00644">
    <property type="entry name" value="Ami_2"/>
    <property type="match status" value="1"/>
</dbReference>
<dbReference type="AlphaFoldDB" id="A0A410MJF3"/>
<evidence type="ECO:0000256" key="1">
    <source>
        <dbReference type="ARBA" id="ARBA00001561"/>
    </source>
</evidence>
<dbReference type="Gene3D" id="1.10.101.10">
    <property type="entry name" value="PGBD-like superfamily/PGBD"/>
    <property type="match status" value="6"/>
</dbReference>
<dbReference type="GO" id="GO:0030420">
    <property type="term" value="P:establishment of competence for transformation"/>
    <property type="evidence" value="ECO:0007669"/>
    <property type="project" value="UniProtKB-KW"/>
</dbReference>
<keyword evidence="10" id="KW-0472">Membrane</keyword>
<comment type="catalytic activity">
    <reaction evidence="1">
        <text>Hydrolyzes the link between N-acetylmuramoyl residues and L-amino acid residues in certain cell-wall glycopeptides.</text>
        <dbReference type="EC" id="3.5.1.28"/>
    </reaction>
</comment>
<keyword evidence="5" id="KW-0749">Sporulation</keyword>
<dbReference type="KEGG" id="hli:HLI_21600"/>
<evidence type="ECO:0000313" key="12">
    <source>
        <dbReference type="EMBL" id="QAS54849.1"/>
    </source>
</evidence>
<dbReference type="InterPro" id="IPR002502">
    <property type="entry name" value="Amidase_domain"/>
</dbReference>
<evidence type="ECO:0000259" key="11">
    <source>
        <dbReference type="SMART" id="SM00644"/>
    </source>
</evidence>
<dbReference type="PANTHER" id="PTHR30417:SF11">
    <property type="entry name" value="N-ACETYLMURAMOYL-L-ALANINE AMIDASE XLYA"/>
    <property type="match status" value="1"/>
</dbReference>
<keyword evidence="12" id="KW-0614">Plasmid</keyword>
<dbReference type="GO" id="GO:0071555">
    <property type="term" value="P:cell wall organization"/>
    <property type="evidence" value="ECO:0007669"/>
    <property type="project" value="UniProtKB-KW"/>
</dbReference>
<dbReference type="GO" id="GO:0009254">
    <property type="term" value="P:peptidoglycan turnover"/>
    <property type="evidence" value="ECO:0007669"/>
    <property type="project" value="TreeGrafter"/>
</dbReference>
<dbReference type="Proteomes" id="UP000287756">
    <property type="component" value="Plasmid pLDW-31"/>
</dbReference>
<dbReference type="GO" id="GO:0008745">
    <property type="term" value="F:N-acetylmuramoyl-L-alanine amidase activity"/>
    <property type="evidence" value="ECO:0007669"/>
    <property type="project" value="UniProtKB-EC"/>
</dbReference>
<feature type="domain" description="N-acetylmuramoyl-L-alanine amidase" evidence="11">
    <location>
        <begin position="501"/>
        <end position="643"/>
    </location>
</feature>
<dbReference type="CDD" id="cd06583">
    <property type="entry name" value="PGRP"/>
    <property type="match status" value="1"/>
</dbReference>
<evidence type="ECO:0000256" key="8">
    <source>
        <dbReference type="ARBA" id="ARBA00030881"/>
    </source>
</evidence>
<accession>A0A410MJF3</accession>
<reference evidence="12 13" key="1">
    <citation type="submission" date="2018-01" db="EMBL/GenBank/DDBJ databases">
        <title>The whole genome sequencing and assembly of Halobacillus litoralis ERB031 strain.</title>
        <authorList>
            <person name="Lee S.-J."/>
            <person name="Park M.-K."/>
            <person name="Kim J.-Y."/>
            <person name="Lee Y.-J."/>
            <person name="Yi H."/>
            <person name="Bahn Y.-S."/>
            <person name="Kim J.F."/>
            <person name="Lee D.-W."/>
        </authorList>
    </citation>
    <scope>NUCLEOTIDE SEQUENCE [LARGE SCALE GENOMIC DNA]</scope>
    <source>
        <strain evidence="12 13">ERB 031</strain>
        <plasmid evidence="13">pldw-31</plasmid>
    </source>
</reference>
<dbReference type="OrthoDB" id="9794294at2"/>
<dbReference type="SUPFAM" id="SSF47090">
    <property type="entry name" value="PGBD-like"/>
    <property type="match status" value="6"/>
</dbReference>
<dbReference type="InterPro" id="IPR002477">
    <property type="entry name" value="Peptidoglycan-bd-like"/>
</dbReference>
<keyword evidence="7" id="KW-0961">Cell wall biogenesis/degradation</keyword>